<name>A0ABQ3IFR8_9GAMM</name>
<dbReference type="PANTHER" id="PTHR43278:SF4">
    <property type="entry name" value="NAD(P)H-DEPENDENT FMN-CONTAINING OXIDOREDUCTASE YWQN-RELATED"/>
    <property type="match status" value="1"/>
</dbReference>
<dbReference type="InterPro" id="IPR051796">
    <property type="entry name" value="ISF_SsuE-like"/>
</dbReference>
<evidence type="ECO:0000259" key="3">
    <source>
        <dbReference type="Pfam" id="PF03358"/>
    </source>
</evidence>
<evidence type="ECO:0000256" key="2">
    <source>
        <dbReference type="ARBA" id="ARBA00022643"/>
    </source>
</evidence>
<dbReference type="Pfam" id="PF03358">
    <property type="entry name" value="FMN_red"/>
    <property type="match status" value="1"/>
</dbReference>
<protein>
    <recommendedName>
        <fullName evidence="3">NADPH-dependent FMN reductase-like domain-containing protein</fullName>
    </recommendedName>
</protein>
<evidence type="ECO:0000313" key="4">
    <source>
        <dbReference type="EMBL" id="GHE79366.1"/>
    </source>
</evidence>
<keyword evidence="2" id="KW-0288">FMN</keyword>
<evidence type="ECO:0000313" key="5">
    <source>
        <dbReference type="Proteomes" id="UP000626370"/>
    </source>
</evidence>
<dbReference type="PANTHER" id="PTHR43278">
    <property type="entry name" value="NAD(P)H-DEPENDENT FMN-CONTAINING OXIDOREDUCTASE YWQN-RELATED"/>
    <property type="match status" value="1"/>
</dbReference>
<sequence>MSTAILLGTSRQHGNTHQLINLYLKYRDADVFNLMDYSISVYDYEHNNKEDDFLKLTKQLLKYDHIIFATPVYWYSMSASMKIFFDRLSDLLTIEKKLGKQLRDKSCSVLATGVDSEPPDCFEQPFILTAKYLGMNYENMLYCACNDNFNMNEHLSLLLSFINKSTK</sequence>
<comment type="caution">
    <text evidence="4">The sequence shown here is derived from an EMBL/GenBank/DDBJ whole genome shotgun (WGS) entry which is preliminary data.</text>
</comment>
<reference evidence="5" key="1">
    <citation type="journal article" date="2019" name="Int. J. Syst. Evol. Microbiol.">
        <title>The Global Catalogue of Microorganisms (GCM) 10K type strain sequencing project: providing services to taxonomists for standard genome sequencing and annotation.</title>
        <authorList>
            <consortium name="The Broad Institute Genomics Platform"/>
            <consortium name="The Broad Institute Genome Sequencing Center for Infectious Disease"/>
            <person name="Wu L."/>
            <person name="Ma J."/>
        </authorList>
    </citation>
    <scope>NUCLEOTIDE SEQUENCE [LARGE SCALE GENOMIC DNA]</scope>
    <source>
        <strain evidence="5">CGMCC 1.15922</strain>
    </source>
</reference>
<gene>
    <name evidence="4" type="ORF">GCM10011501_04230</name>
</gene>
<dbReference type="InterPro" id="IPR005025">
    <property type="entry name" value="FMN_Rdtase-like_dom"/>
</dbReference>
<dbReference type="EMBL" id="BNAH01000001">
    <property type="protein sequence ID" value="GHE79366.1"/>
    <property type="molecule type" value="Genomic_DNA"/>
</dbReference>
<proteinExistence type="predicted"/>
<keyword evidence="1" id="KW-0285">Flavoprotein</keyword>
<dbReference type="SUPFAM" id="SSF52218">
    <property type="entry name" value="Flavoproteins"/>
    <property type="match status" value="1"/>
</dbReference>
<dbReference type="RefSeq" id="WP_189376417.1">
    <property type="nucleotide sequence ID" value="NZ_BNAH01000001.1"/>
</dbReference>
<organism evidence="4 5">
    <name type="scientific">Thalassotalea profundi</name>
    <dbReference type="NCBI Taxonomy" id="2036687"/>
    <lineage>
        <taxon>Bacteria</taxon>
        <taxon>Pseudomonadati</taxon>
        <taxon>Pseudomonadota</taxon>
        <taxon>Gammaproteobacteria</taxon>
        <taxon>Alteromonadales</taxon>
        <taxon>Colwelliaceae</taxon>
        <taxon>Thalassotalea</taxon>
    </lineage>
</organism>
<evidence type="ECO:0000256" key="1">
    <source>
        <dbReference type="ARBA" id="ARBA00022630"/>
    </source>
</evidence>
<accession>A0ABQ3IFR8</accession>
<dbReference type="Proteomes" id="UP000626370">
    <property type="component" value="Unassembled WGS sequence"/>
</dbReference>
<dbReference type="InterPro" id="IPR029039">
    <property type="entry name" value="Flavoprotein-like_sf"/>
</dbReference>
<feature type="domain" description="NADPH-dependent FMN reductase-like" evidence="3">
    <location>
        <begin position="1"/>
        <end position="114"/>
    </location>
</feature>
<keyword evidence="5" id="KW-1185">Reference proteome</keyword>
<dbReference type="Gene3D" id="3.40.50.360">
    <property type="match status" value="1"/>
</dbReference>